<dbReference type="Gene3D" id="3.10.129.10">
    <property type="entry name" value="Hotdog Thioesterase"/>
    <property type="match status" value="1"/>
</dbReference>
<dbReference type="Pfam" id="PF01575">
    <property type="entry name" value="MaoC_dehydratas"/>
    <property type="match status" value="1"/>
</dbReference>
<dbReference type="STRING" id="1527.SAMN04489757_11232"/>
<dbReference type="AlphaFoldDB" id="A0A1I5F4F4"/>
<dbReference type="Proteomes" id="UP000198806">
    <property type="component" value="Unassembled WGS sequence"/>
</dbReference>
<name>A0A1I5F4F4_9FIRM</name>
<organism evidence="3 4">
    <name type="scientific">Anaerocolumna aminovalerica</name>
    <dbReference type="NCBI Taxonomy" id="1527"/>
    <lineage>
        <taxon>Bacteria</taxon>
        <taxon>Bacillati</taxon>
        <taxon>Bacillota</taxon>
        <taxon>Clostridia</taxon>
        <taxon>Lachnospirales</taxon>
        <taxon>Lachnospiraceae</taxon>
        <taxon>Anaerocolumna</taxon>
    </lineage>
</organism>
<accession>A0A1I5F4F4</accession>
<dbReference type="InterPro" id="IPR002539">
    <property type="entry name" value="MaoC-like_dom"/>
</dbReference>
<feature type="domain" description="MaoC-like" evidence="2">
    <location>
        <begin position="14"/>
        <end position="117"/>
    </location>
</feature>
<evidence type="ECO:0000256" key="1">
    <source>
        <dbReference type="ARBA" id="ARBA00023239"/>
    </source>
</evidence>
<dbReference type="FunFam" id="3.10.129.10:FF:000042">
    <property type="entry name" value="MaoC domain protein dehydratase"/>
    <property type="match status" value="1"/>
</dbReference>
<gene>
    <name evidence="3" type="ORF">SAMN04489757_11232</name>
</gene>
<dbReference type="SUPFAM" id="SSF54637">
    <property type="entry name" value="Thioesterase/thiol ester dehydrase-isomerase"/>
    <property type="match status" value="1"/>
</dbReference>
<keyword evidence="1" id="KW-0456">Lyase</keyword>
<dbReference type="CDD" id="cd03449">
    <property type="entry name" value="R_hydratase"/>
    <property type="match status" value="1"/>
</dbReference>
<reference evidence="3 4" key="1">
    <citation type="submission" date="2016-10" db="EMBL/GenBank/DDBJ databases">
        <authorList>
            <person name="de Groot N.N."/>
        </authorList>
    </citation>
    <scope>NUCLEOTIDE SEQUENCE [LARGE SCALE GENOMIC DNA]</scope>
    <source>
        <strain evidence="3 4">DSM 1283</strain>
    </source>
</reference>
<dbReference type="GO" id="GO:0019171">
    <property type="term" value="F:(3R)-hydroxyacyl-[acyl-carrier-protein] dehydratase activity"/>
    <property type="evidence" value="ECO:0007669"/>
    <property type="project" value="TreeGrafter"/>
</dbReference>
<dbReference type="RefSeq" id="WP_091686110.1">
    <property type="nucleotide sequence ID" value="NZ_BAABFM010000014.1"/>
</dbReference>
<dbReference type="OrthoDB" id="9801625at2"/>
<dbReference type="PANTHER" id="PTHR43437:SF3">
    <property type="entry name" value="HYDROXYACYL-THIOESTER DEHYDRATASE TYPE 2, MITOCHONDRIAL"/>
    <property type="match status" value="1"/>
</dbReference>
<evidence type="ECO:0000313" key="3">
    <source>
        <dbReference type="EMBL" id="SFO18678.1"/>
    </source>
</evidence>
<protein>
    <submittedName>
        <fullName evidence="3">3-hydroxybutyryl-CoA dehydratase</fullName>
    </submittedName>
</protein>
<dbReference type="InterPro" id="IPR050965">
    <property type="entry name" value="UPF0336/Enoyl-CoA_hydratase"/>
</dbReference>
<evidence type="ECO:0000259" key="2">
    <source>
        <dbReference type="Pfam" id="PF01575"/>
    </source>
</evidence>
<dbReference type="PANTHER" id="PTHR43437">
    <property type="entry name" value="HYDROXYACYL-THIOESTER DEHYDRATASE TYPE 2, MITOCHONDRIAL-RELATED"/>
    <property type="match status" value="1"/>
</dbReference>
<evidence type="ECO:0000313" key="4">
    <source>
        <dbReference type="Proteomes" id="UP000198806"/>
    </source>
</evidence>
<dbReference type="GO" id="GO:0006633">
    <property type="term" value="P:fatty acid biosynthetic process"/>
    <property type="evidence" value="ECO:0007669"/>
    <property type="project" value="TreeGrafter"/>
</dbReference>
<proteinExistence type="predicted"/>
<dbReference type="InterPro" id="IPR029069">
    <property type="entry name" value="HotDog_dom_sf"/>
</dbReference>
<keyword evidence="4" id="KW-1185">Reference proteome</keyword>
<sequence>MNYEDIKIGDKAAIEKTFTSEDVFTFSEVSADINPLHLDEEYAKNSLFGKRIVHGMLTASLISAVLGTKLPGENTLYLSQSLKFTHPVYIGDHCVAEVEVISKREDKKILTLKTTVTTNNGDTEVVVGEAIVKKM</sequence>
<dbReference type="EMBL" id="FOWD01000012">
    <property type="protein sequence ID" value="SFO18678.1"/>
    <property type="molecule type" value="Genomic_DNA"/>
</dbReference>